<evidence type="ECO:0000313" key="4">
    <source>
        <dbReference type="Proteomes" id="UP001381174"/>
    </source>
</evidence>
<feature type="chain" id="PRO_5047377764" evidence="1">
    <location>
        <begin position="31"/>
        <end position="631"/>
    </location>
</feature>
<evidence type="ECO:0000256" key="1">
    <source>
        <dbReference type="SAM" id="SignalP"/>
    </source>
</evidence>
<dbReference type="InterPro" id="IPR056948">
    <property type="entry name" value="PNGaseA_N"/>
</dbReference>
<dbReference type="EMBL" id="JBBBNY010000001">
    <property type="protein sequence ID" value="MEI7035492.1"/>
    <property type="molecule type" value="Genomic_DNA"/>
</dbReference>
<feature type="signal peptide" evidence="1">
    <location>
        <begin position="1"/>
        <end position="30"/>
    </location>
</feature>
<keyword evidence="1" id="KW-0732">Signal</keyword>
<keyword evidence="4" id="KW-1185">Reference proteome</keyword>
<dbReference type="RefSeq" id="WP_336806100.1">
    <property type="nucleotide sequence ID" value="NZ_JBBBNY010000001.1"/>
</dbReference>
<dbReference type="Proteomes" id="UP001381174">
    <property type="component" value="Unassembled WGS sequence"/>
</dbReference>
<comment type="caution">
    <text evidence="3">The sequence shown here is derived from an EMBL/GenBank/DDBJ whole genome shotgun (WGS) entry which is preliminary data.</text>
</comment>
<dbReference type="Pfam" id="PF12222">
    <property type="entry name" value="PNGaseA"/>
    <property type="match status" value="1"/>
</dbReference>
<accession>A0ABU8J8W5</accession>
<evidence type="ECO:0000313" key="3">
    <source>
        <dbReference type="EMBL" id="MEI7035492.1"/>
    </source>
</evidence>
<dbReference type="InterPro" id="IPR021102">
    <property type="entry name" value="PNGase_A"/>
</dbReference>
<gene>
    <name evidence="3" type="ORF">WAT24_01835</name>
</gene>
<evidence type="ECO:0000259" key="2">
    <source>
        <dbReference type="Pfam" id="PF12222"/>
    </source>
</evidence>
<reference evidence="3 4" key="1">
    <citation type="journal article" date="2014" name="Int. J. Syst. Evol. Microbiol.">
        <title>Fulvimonas yonginensis sp. nov., isolated from greenhouse soil, and emended description of the genus Fulvimonas.</title>
        <authorList>
            <person name="Ahn J.H."/>
            <person name="Kim S.J."/>
            <person name="Weon H.Y."/>
            <person name="Hong S.B."/>
            <person name="Seok S.J."/>
            <person name="Kwon S.W."/>
        </authorList>
    </citation>
    <scope>NUCLEOTIDE SEQUENCE [LARGE SCALE GENOMIC DNA]</scope>
    <source>
        <strain evidence="3 4">KACC 16952</strain>
    </source>
</reference>
<dbReference type="PANTHER" id="PTHR31104">
    <property type="entry name" value="PEPTIDE-N4-(N-ACETYL-BETA-GLUCOSAMINYL)ASPARAGINE AMIDASE A PROTEIN"/>
    <property type="match status" value="1"/>
</dbReference>
<name>A0ABU8J8W5_9GAMM</name>
<protein>
    <submittedName>
        <fullName evidence="3">Peptide-N4-asparagine amidase</fullName>
    </submittedName>
</protein>
<feature type="domain" description="Peptide N-acetyl-beta-D-glucosaminyl asparaginase amidase A N-terminal" evidence="2">
    <location>
        <begin position="66"/>
        <end position="239"/>
    </location>
</feature>
<proteinExistence type="predicted"/>
<organism evidence="3 4">
    <name type="scientific">Fulvimonas yonginensis</name>
    <dbReference type="NCBI Taxonomy" id="1495200"/>
    <lineage>
        <taxon>Bacteria</taxon>
        <taxon>Pseudomonadati</taxon>
        <taxon>Pseudomonadota</taxon>
        <taxon>Gammaproteobacteria</taxon>
        <taxon>Lysobacterales</taxon>
        <taxon>Rhodanobacteraceae</taxon>
        <taxon>Fulvimonas</taxon>
    </lineage>
</organism>
<sequence>MSTDCWRQRLTQAALSTTALVLLAPCVAAASPLDVTIERAAPPVPVPRSAPCEVRLFSDAPFKDPPTSYTFAPPVSCPPPWSKVVLSMDLSGANAEEGIAVALNGVTVFIGPTPSTPVTSHWHVERDLTDYSALFKMPASGTLTGLQPFRGGLGNQPATGTATLRFYPPTAAQPAPRVPDAVYSAYTALLPPYLVQGGPSGAIKELASLPHNIERAYLDVTANDFPFWYTCLTESIYQAHPSLWSRIGLGLARRGIWPVEQGCLPHGYADAGVTVDGTPAGVAPSFPWLPTHFSINSGPVRSVFWNALDVPTDSAQSLDYTPWRVDLTPFAAVLNEAGTHQIALDMPNRVDSNGAWFLAPRNANLLVYLDHGKKHLNGAVTYNSLSRTRPDPAIESNFGQDGGVLTGHIETRFGRDFKICGYVDTSHGRIRTDVSQQSLFRNVQTFRVYESPYGSATQSTYEEDVALMSTVQTTSRRIGNGTLLAEDRHTASYPLTLDYLGRGRWTDWYHDPEDQAFDLDLFGGSVSAHQQRREEHSHSRRGLPDYHAYLSEEFYGSHTVDPYTQASSDWHAAHAFAFQDNRGSCYQKVVTTQNGRPEDVATGTSCPNGQNRVRWFAHPDGSAEGLGWMNP</sequence>